<dbReference type="NCBIfam" id="NF005460">
    <property type="entry name" value="PRK07056.1"/>
    <property type="match status" value="1"/>
</dbReference>
<accession>A0A0H3KTU4</accession>
<feature type="domain" description="Amidase" evidence="1">
    <location>
        <begin position="21"/>
        <end position="432"/>
    </location>
</feature>
<dbReference type="Gene3D" id="3.90.1300.10">
    <property type="entry name" value="Amidase signature (AS) domain"/>
    <property type="match status" value="1"/>
</dbReference>
<dbReference type="PANTHER" id="PTHR11895">
    <property type="entry name" value="TRANSAMIDASE"/>
    <property type="match status" value="1"/>
</dbReference>
<dbReference type="InterPro" id="IPR020556">
    <property type="entry name" value="Amidase_CS"/>
</dbReference>
<dbReference type="InterPro" id="IPR036928">
    <property type="entry name" value="AS_sf"/>
</dbReference>
<dbReference type="RefSeq" id="WP_011881647.1">
    <property type="nucleotide sequence ID" value="NC_010086.1"/>
</dbReference>
<dbReference type="STRING" id="395019.BMULJ_03765"/>
<dbReference type="Pfam" id="PF01425">
    <property type="entry name" value="Amidase"/>
    <property type="match status" value="1"/>
</dbReference>
<evidence type="ECO:0000259" key="1">
    <source>
        <dbReference type="Pfam" id="PF01425"/>
    </source>
</evidence>
<keyword evidence="3" id="KW-1185">Reference proteome</keyword>
<organism evidence="2 3">
    <name type="scientific">Burkholderia multivorans (strain ATCC 17616 / 249)</name>
    <dbReference type="NCBI Taxonomy" id="395019"/>
    <lineage>
        <taxon>Bacteria</taxon>
        <taxon>Pseudomonadati</taxon>
        <taxon>Pseudomonadota</taxon>
        <taxon>Betaproteobacteria</taxon>
        <taxon>Burkholderiales</taxon>
        <taxon>Burkholderiaceae</taxon>
        <taxon>Burkholderia</taxon>
        <taxon>Burkholderia cepacia complex</taxon>
    </lineage>
</organism>
<dbReference type="PROSITE" id="PS00571">
    <property type="entry name" value="AMIDASES"/>
    <property type="match status" value="1"/>
</dbReference>
<dbReference type="SUPFAM" id="SSF75304">
    <property type="entry name" value="Amidase signature (AS) enzymes"/>
    <property type="match status" value="1"/>
</dbReference>
<dbReference type="HOGENOM" id="CLU_009600_0_3_4"/>
<reference evidence="2 3" key="1">
    <citation type="submission" date="2007-04" db="EMBL/GenBank/DDBJ databases">
        <title>Complete genome sequence of Burkholderia multivorans ATCC 17616.</title>
        <authorList>
            <person name="Ohtsubo Y."/>
            <person name="Yamashita A."/>
            <person name="Kurokawa K."/>
            <person name="Takami H."/>
            <person name="Yuhara S."/>
            <person name="Nishiyama E."/>
            <person name="Endo R."/>
            <person name="Miyazaki R."/>
            <person name="Ono A."/>
            <person name="Yano K."/>
            <person name="Ito M."/>
            <person name="Sota M."/>
            <person name="Yuji N."/>
            <person name="Hattori M."/>
            <person name="Tsuda M."/>
        </authorList>
    </citation>
    <scope>NUCLEOTIDE SEQUENCE [LARGE SCALE GENOMIC DNA]</scope>
    <source>
        <strain evidence="3">ATCC 17616 / 249</strain>
    </source>
</reference>
<proteinExistence type="predicted"/>
<dbReference type="AlphaFoldDB" id="A0A0H3KTU4"/>
<dbReference type="PANTHER" id="PTHR11895:SF176">
    <property type="entry name" value="AMIDASE AMID-RELATED"/>
    <property type="match status" value="1"/>
</dbReference>
<dbReference type="KEGG" id="bmj:BMULJ_03765"/>
<sequence length="457" mass="47526">MRSINTVIGQLRSGRLRYETLLQETLDKAATAKSAGDCSYVELFAAPKLLEEARAWQARADADRSLPALAGLPVSVKDLFDVEGSVTAAGSALLRSAPPANGDAAAVQRLREAGAIIVGRTNMSEFAYSGLGVNPHYGTPTNPVGAGRIAGGSSSGAAVAVARGLCAASLATDTGGSIRIPAALCGIAGFKPTAQAVSRDGVLPLSRSLDSVGPIASTAECCSIVHQVLTGGEPDTSTLRLDTLRLAVVTDYLLDELDPMVSRAFDRALALLTAAGASVETVAFPELNAIRAGGYNAKIVAAEAFAFHRSWLASHAHLYDPRVHTRLLAGKDLPAADYLDALDARAELINAARRRLAAFDAWLMPTVAIVAPKIGDLDDDNAFFRANAAMLRNPSVVNLLDGCALTLPIPSDNPLPQGLSVCGLGGADADVLAIGRSIEADWRRNSRGTDLCDPIVA</sequence>
<dbReference type="InterPro" id="IPR000120">
    <property type="entry name" value="Amidase"/>
</dbReference>
<dbReference type="GO" id="GO:0003824">
    <property type="term" value="F:catalytic activity"/>
    <property type="evidence" value="ECO:0007669"/>
    <property type="project" value="InterPro"/>
</dbReference>
<name>A0A0H3KTU4_BURM1</name>
<dbReference type="KEGG" id="bmu:Bmul_4752"/>
<evidence type="ECO:0000313" key="3">
    <source>
        <dbReference type="Proteomes" id="UP000008815"/>
    </source>
</evidence>
<gene>
    <name evidence="2" type="ordered locus">BMULJ_03765</name>
</gene>
<dbReference type="eggNOG" id="COG0154">
    <property type="taxonomic scope" value="Bacteria"/>
</dbReference>
<evidence type="ECO:0000313" key="2">
    <source>
        <dbReference type="EMBL" id="BAG45628.1"/>
    </source>
</evidence>
<protein>
    <submittedName>
        <fullName evidence="2">Amidase</fullName>
    </submittedName>
</protein>
<dbReference type="InterPro" id="IPR023631">
    <property type="entry name" value="Amidase_dom"/>
</dbReference>
<dbReference type="EMBL" id="AP009386">
    <property type="protein sequence ID" value="BAG45628.1"/>
    <property type="molecule type" value="Genomic_DNA"/>
</dbReference>
<dbReference type="Proteomes" id="UP000008815">
    <property type="component" value="Chromosome 2"/>
</dbReference>